<gene>
    <name evidence="1" type="ORF">OBBRIDRAFT_836023</name>
</gene>
<accession>A0A8E2DIC5</accession>
<keyword evidence="2" id="KW-1185">Reference proteome</keyword>
<protein>
    <submittedName>
        <fullName evidence="1">Uncharacterized protein</fullName>
    </submittedName>
</protein>
<dbReference type="EMBL" id="KV722433">
    <property type="protein sequence ID" value="OCH89170.1"/>
    <property type="molecule type" value="Genomic_DNA"/>
</dbReference>
<reference evidence="1 2" key="1">
    <citation type="submission" date="2016-07" db="EMBL/GenBank/DDBJ databases">
        <title>Draft genome of the white-rot fungus Obba rivulosa 3A-2.</title>
        <authorList>
            <consortium name="DOE Joint Genome Institute"/>
            <person name="Miettinen O."/>
            <person name="Riley R."/>
            <person name="Acob R."/>
            <person name="Barry K."/>
            <person name="Cullen D."/>
            <person name="De Vries R."/>
            <person name="Hainaut M."/>
            <person name="Hatakka A."/>
            <person name="Henrissat B."/>
            <person name="Hilden K."/>
            <person name="Kuo R."/>
            <person name="Labutti K."/>
            <person name="Lipzen A."/>
            <person name="Makela M.R."/>
            <person name="Sandor L."/>
            <person name="Spatafora J.W."/>
            <person name="Grigoriev I.V."/>
            <person name="Hibbett D.S."/>
        </authorList>
    </citation>
    <scope>NUCLEOTIDE SEQUENCE [LARGE SCALE GENOMIC DNA]</scope>
    <source>
        <strain evidence="1 2">3A-2</strain>
    </source>
</reference>
<evidence type="ECO:0000313" key="1">
    <source>
        <dbReference type="EMBL" id="OCH89170.1"/>
    </source>
</evidence>
<dbReference type="AlphaFoldDB" id="A0A8E2DIC5"/>
<sequence>MPNASDLAKLPTFIKLARQSGAEEPISEKDFVSVLHSDSALRDITDYQLLVKIYLVNHLSTPRRRLFQGEQDVDVLDDILRRPISLFHCQKCKCSKSSEILYFPATHVNDIYWIISPLRRAETAIQTANQALEVLGLVRPIDTNADLGTAHPR</sequence>
<proteinExistence type="predicted"/>
<evidence type="ECO:0000313" key="2">
    <source>
        <dbReference type="Proteomes" id="UP000250043"/>
    </source>
</evidence>
<organism evidence="1 2">
    <name type="scientific">Obba rivulosa</name>
    <dbReference type="NCBI Taxonomy" id="1052685"/>
    <lineage>
        <taxon>Eukaryota</taxon>
        <taxon>Fungi</taxon>
        <taxon>Dikarya</taxon>
        <taxon>Basidiomycota</taxon>
        <taxon>Agaricomycotina</taxon>
        <taxon>Agaricomycetes</taxon>
        <taxon>Polyporales</taxon>
        <taxon>Gelatoporiaceae</taxon>
        <taxon>Obba</taxon>
    </lineage>
</organism>
<name>A0A8E2DIC5_9APHY</name>
<dbReference type="Proteomes" id="UP000250043">
    <property type="component" value="Unassembled WGS sequence"/>
</dbReference>